<evidence type="ECO:0000259" key="7">
    <source>
        <dbReference type="PROSITE" id="PS51698"/>
    </source>
</evidence>
<dbReference type="InterPro" id="IPR013083">
    <property type="entry name" value="Znf_RING/FYVE/PHD"/>
</dbReference>
<evidence type="ECO:0000256" key="3">
    <source>
        <dbReference type="ARBA" id="ARBA00012483"/>
    </source>
</evidence>
<dbReference type="EMBL" id="QZWG01000020">
    <property type="protein sequence ID" value="RZB45201.1"/>
    <property type="molecule type" value="Genomic_DNA"/>
</dbReference>
<gene>
    <name evidence="8" type="ORF">D0Y65_054848</name>
</gene>
<dbReference type="InterPro" id="IPR011989">
    <property type="entry name" value="ARM-like"/>
</dbReference>
<comment type="pathway">
    <text evidence="2">Protein modification; protein ubiquitination.</text>
</comment>
<comment type="caution">
    <text evidence="8">The sequence shown here is derived from an EMBL/GenBank/DDBJ whole genome shotgun (WGS) entry which is preliminary data.</text>
</comment>
<keyword evidence="9" id="KW-1185">Reference proteome</keyword>
<proteinExistence type="predicted"/>
<name>A0A445F8Q8_GLYSO</name>
<evidence type="ECO:0000256" key="1">
    <source>
        <dbReference type="ARBA" id="ARBA00000900"/>
    </source>
</evidence>
<dbReference type="GO" id="GO:0061630">
    <property type="term" value="F:ubiquitin protein ligase activity"/>
    <property type="evidence" value="ECO:0007669"/>
    <property type="project" value="UniProtKB-EC"/>
</dbReference>
<keyword evidence="4" id="KW-0808">Transferase</keyword>
<protein>
    <recommendedName>
        <fullName evidence="3">RING-type E3 ubiquitin transferase</fullName>
        <ecNumber evidence="3">2.3.2.27</ecNumber>
    </recommendedName>
</protein>
<evidence type="ECO:0000256" key="6">
    <source>
        <dbReference type="ARBA" id="ARBA00022786"/>
    </source>
</evidence>
<dbReference type="InterPro" id="IPR045210">
    <property type="entry name" value="RING-Ubox_PUB"/>
</dbReference>
<dbReference type="PANTHER" id="PTHR23315:SF335">
    <property type="entry name" value="RING-TYPE E3 UBIQUITIN TRANSFERASE"/>
    <property type="match status" value="1"/>
</dbReference>
<dbReference type="Gramene" id="XM_028364694.1">
    <property type="protein sequence ID" value="XP_028220495.1"/>
    <property type="gene ID" value="LOC114402193"/>
</dbReference>
<dbReference type="Gene3D" id="3.30.40.10">
    <property type="entry name" value="Zinc/RING finger domain, C3HC4 (zinc finger)"/>
    <property type="match status" value="1"/>
</dbReference>
<dbReference type="CDD" id="cd16664">
    <property type="entry name" value="RING-Ubox_PUB"/>
    <property type="match status" value="1"/>
</dbReference>
<dbReference type="PANTHER" id="PTHR23315">
    <property type="entry name" value="U BOX DOMAIN-CONTAINING"/>
    <property type="match status" value="1"/>
</dbReference>
<keyword evidence="5" id="KW-0677">Repeat</keyword>
<dbReference type="AlphaFoldDB" id="A0A445F8Q8"/>
<dbReference type="EC" id="2.3.2.27" evidence="3"/>
<evidence type="ECO:0000256" key="4">
    <source>
        <dbReference type="ARBA" id="ARBA00022679"/>
    </source>
</evidence>
<dbReference type="SUPFAM" id="SSF57850">
    <property type="entry name" value="RING/U-box"/>
    <property type="match status" value="1"/>
</dbReference>
<evidence type="ECO:0000313" key="9">
    <source>
        <dbReference type="Proteomes" id="UP000289340"/>
    </source>
</evidence>
<dbReference type="SUPFAM" id="SSF48371">
    <property type="entry name" value="ARM repeat"/>
    <property type="match status" value="1"/>
</dbReference>
<evidence type="ECO:0000256" key="2">
    <source>
        <dbReference type="ARBA" id="ARBA00004906"/>
    </source>
</evidence>
<feature type="domain" description="U-box" evidence="7">
    <location>
        <begin position="59"/>
        <end position="133"/>
    </location>
</feature>
<dbReference type="FunFam" id="1.25.10.10:FF:000330">
    <property type="entry name" value="RING-type E3 ubiquitin transferase"/>
    <property type="match status" value="1"/>
</dbReference>
<dbReference type="Proteomes" id="UP000289340">
    <property type="component" value="Chromosome 20"/>
</dbReference>
<evidence type="ECO:0000313" key="8">
    <source>
        <dbReference type="EMBL" id="RZB45201.1"/>
    </source>
</evidence>
<accession>A0A445F8Q8</accession>
<keyword evidence="6" id="KW-0833">Ubl conjugation pathway</keyword>
<evidence type="ECO:0000256" key="5">
    <source>
        <dbReference type="ARBA" id="ARBA00022737"/>
    </source>
</evidence>
<dbReference type="InterPro" id="IPR000225">
    <property type="entry name" value="Armadillo"/>
</dbReference>
<dbReference type="InterPro" id="IPR003613">
    <property type="entry name" value="Ubox_domain"/>
</dbReference>
<dbReference type="SMART" id="SM00185">
    <property type="entry name" value="ARM"/>
    <property type="match status" value="3"/>
</dbReference>
<dbReference type="SMART" id="SM00504">
    <property type="entry name" value="Ubox"/>
    <property type="match status" value="1"/>
</dbReference>
<comment type="catalytic activity">
    <reaction evidence="1">
        <text>S-ubiquitinyl-[E2 ubiquitin-conjugating enzyme]-L-cysteine + [acceptor protein]-L-lysine = [E2 ubiquitin-conjugating enzyme]-L-cysteine + N(6)-ubiquitinyl-[acceptor protein]-L-lysine.</text>
        <dbReference type="EC" id="2.3.2.27"/>
    </reaction>
</comment>
<organism evidence="8 9">
    <name type="scientific">Glycine soja</name>
    <name type="common">Wild soybean</name>
    <dbReference type="NCBI Taxonomy" id="3848"/>
    <lineage>
        <taxon>Eukaryota</taxon>
        <taxon>Viridiplantae</taxon>
        <taxon>Streptophyta</taxon>
        <taxon>Embryophyta</taxon>
        <taxon>Tracheophyta</taxon>
        <taxon>Spermatophyta</taxon>
        <taxon>Magnoliopsida</taxon>
        <taxon>eudicotyledons</taxon>
        <taxon>Gunneridae</taxon>
        <taxon>Pentapetalae</taxon>
        <taxon>rosids</taxon>
        <taxon>fabids</taxon>
        <taxon>Fabales</taxon>
        <taxon>Fabaceae</taxon>
        <taxon>Papilionoideae</taxon>
        <taxon>50 kb inversion clade</taxon>
        <taxon>NPAAA clade</taxon>
        <taxon>indigoferoid/millettioid clade</taxon>
        <taxon>Phaseoleae</taxon>
        <taxon>Glycine</taxon>
        <taxon>Glycine subgen. Soja</taxon>
    </lineage>
</organism>
<dbReference type="Gene3D" id="1.25.10.10">
    <property type="entry name" value="Leucine-rich Repeat Variant"/>
    <property type="match status" value="1"/>
</dbReference>
<sequence>MVTEEKVHALKDKLRESVKIIVESDDYTVDAADEAMDALSALKDLKCTTSLSRNLDDAAVPPHFRCPLSGNLMTDPVILASGQNFDRAFIQRWLNEVRRICPKTQQVLSHSILTPNCFLQNMISLWCKEHGVELPKPVWDIHGEKLAEDHRLHMRSLLYKLSLSVSEQKEAAKELRQLTKRIPTFRTLFGDSEVIQLMLRPLSPGTASVDPELHEDLITTLLNLSIHDNNKRVLAEDEKVISLLIESLKYSGTVETRSNAAAAIFSMSAIDANRHIIGKSGVIKYLVDLLEEGHPPAMRDAASALFKLCYTHENKGRTVREGAVQVILGKIVDHVLVDELLALLALLSSHHMAVEALVNHGAVPFLLDILREKENTSEERIKENCVVILCTICFNDREKRREIGEDEMVNGTLYELAQRGNSRAQRKARAILESLHVPQSSTS</sequence>
<dbReference type="Pfam" id="PF04564">
    <property type="entry name" value="U-box"/>
    <property type="match status" value="1"/>
</dbReference>
<dbReference type="GO" id="GO:0016567">
    <property type="term" value="P:protein ubiquitination"/>
    <property type="evidence" value="ECO:0007669"/>
    <property type="project" value="UniProtKB-UniPathway"/>
</dbReference>
<dbReference type="InterPro" id="IPR016024">
    <property type="entry name" value="ARM-type_fold"/>
</dbReference>
<dbReference type="PROSITE" id="PS51698">
    <property type="entry name" value="U_BOX"/>
    <property type="match status" value="1"/>
</dbReference>
<dbReference type="UniPathway" id="UPA00143"/>
<reference evidence="8 9" key="1">
    <citation type="submission" date="2018-09" db="EMBL/GenBank/DDBJ databases">
        <title>A high-quality reference genome of wild soybean provides a powerful tool to mine soybean genomes.</title>
        <authorList>
            <person name="Xie M."/>
            <person name="Chung C.Y.L."/>
            <person name="Li M.-W."/>
            <person name="Wong F.-L."/>
            <person name="Chan T.-F."/>
            <person name="Lam H.-M."/>
        </authorList>
    </citation>
    <scope>NUCLEOTIDE SEQUENCE [LARGE SCALE GENOMIC DNA]</scope>
    <source>
        <strain evidence="9">cv. W05</strain>
        <tissue evidence="8">Hypocotyl of etiolated seedlings</tissue>
    </source>
</reference>